<dbReference type="GO" id="GO:0008409">
    <property type="term" value="F:5'-3' exonuclease activity"/>
    <property type="evidence" value="ECO:0007669"/>
    <property type="project" value="InterPro"/>
</dbReference>
<dbReference type="InterPro" id="IPR051673">
    <property type="entry name" value="SSDNA_exonuclease_RecJ"/>
</dbReference>
<dbReference type="GO" id="GO:0006281">
    <property type="term" value="P:DNA repair"/>
    <property type="evidence" value="ECO:0007669"/>
    <property type="project" value="InterPro"/>
</dbReference>
<evidence type="ECO:0000256" key="3">
    <source>
        <dbReference type="ARBA" id="ARBA00022722"/>
    </source>
</evidence>
<evidence type="ECO:0000259" key="6">
    <source>
        <dbReference type="Pfam" id="PF01368"/>
    </source>
</evidence>
<dbReference type="InterPro" id="IPR003156">
    <property type="entry name" value="DHHA1_dom"/>
</dbReference>
<proteinExistence type="inferred from homology"/>
<gene>
    <name evidence="9" type="primary">recJ</name>
    <name evidence="9" type="ORF">ENI26_10190</name>
</gene>
<comment type="caution">
    <text evidence="9">The sequence shown here is derived from an EMBL/GenBank/DDBJ whole genome shotgun (WGS) entry which is preliminary data.</text>
</comment>
<sequence>MAFLAMNIVERATDGWQQLPNSWPALVRKVLSARGIKTKEDMFFQLKELPRPEQLSGMSAAVSLLEEALQNHWKVTIVADFDSDGATSCALAIRGLKAMGLQNIDFIVPNRFIHGYGLTPRLLADLDKDNLPDLLITVDNGISAHAGVDMAHQLGMKVLVTDHHLAGDNLPQAEAIVNPNQPDDLFPYKNLAGVGVCFYLLIGLRQHLRQLNWFEQHDQIEPKVIDWLDLVALGTVADVVPLDKLNRSLVNIGLQRIRQGKGCEGINALISVAGREAASLLSSDLAFSIAPRLNAAGRMEDMGLGIQLLTDDSAATATQTARMLNDINIDRRTVEQTMQDDAKRMLAELSLDGELPRGLCLYHPEWHQGVIGLLASRVKDKVYRPVVAFAQGDEGELKGSARSIPGIHIRDVLARVASHHPDILERFGGHAMAAGLTIKYDDLAVFENAFHDALEDMISADTFLEELASDGQLEETELQLINAEALNAAAPWGQGFEEPRFHGTFIVQQWRLLGQEQNHLRLQLHTQSGEEVTAIAFGQTKPDWLAEDIAIIIRYKLSVNEFRGQRTLQLLIDQLAAA</sequence>
<evidence type="ECO:0000259" key="7">
    <source>
        <dbReference type="Pfam" id="PF02272"/>
    </source>
</evidence>
<dbReference type="FunFam" id="3.90.1640.30:FF:000001">
    <property type="entry name" value="Single-stranded-DNA-specific exonuclease RecJ"/>
    <property type="match status" value="1"/>
</dbReference>
<keyword evidence="4" id="KW-0378">Hydrolase</keyword>
<dbReference type="InterPro" id="IPR041122">
    <property type="entry name" value="RecJ_OB"/>
</dbReference>
<dbReference type="Pfam" id="PF02272">
    <property type="entry name" value="DHHA1"/>
    <property type="match status" value="1"/>
</dbReference>
<dbReference type="EMBL" id="DRHY01000222">
    <property type="protein sequence ID" value="HEC74722.1"/>
    <property type="molecule type" value="Genomic_DNA"/>
</dbReference>
<dbReference type="InterPro" id="IPR001667">
    <property type="entry name" value="DDH_dom"/>
</dbReference>
<dbReference type="SUPFAM" id="SSF64182">
    <property type="entry name" value="DHH phosphoesterases"/>
    <property type="match status" value="1"/>
</dbReference>
<dbReference type="Proteomes" id="UP000886384">
    <property type="component" value="Unassembled WGS sequence"/>
</dbReference>
<keyword evidence="5 9" id="KW-0269">Exonuclease</keyword>
<protein>
    <recommendedName>
        <fullName evidence="2">Single-stranded-DNA-specific exonuclease RecJ</fullName>
    </recommendedName>
</protein>
<dbReference type="Gene3D" id="3.10.310.30">
    <property type="match status" value="1"/>
</dbReference>
<dbReference type="PANTHER" id="PTHR30255">
    <property type="entry name" value="SINGLE-STRANDED-DNA-SPECIFIC EXONUCLEASE RECJ"/>
    <property type="match status" value="1"/>
</dbReference>
<dbReference type="NCBIfam" id="TIGR00644">
    <property type="entry name" value="recJ"/>
    <property type="match status" value="1"/>
</dbReference>
<keyword evidence="3" id="KW-0540">Nuclease</keyword>
<dbReference type="AlphaFoldDB" id="A0A7C1VR86"/>
<feature type="domain" description="DDH" evidence="6">
    <location>
        <begin position="74"/>
        <end position="235"/>
    </location>
</feature>
<dbReference type="InterPro" id="IPR038763">
    <property type="entry name" value="DHH_sf"/>
</dbReference>
<dbReference type="Pfam" id="PF17768">
    <property type="entry name" value="RecJ_OB"/>
    <property type="match status" value="1"/>
</dbReference>
<evidence type="ECO:0000256" key="1">
    <source>
        <dbReference type="ARBA" id="ARBA00005915"/>
    </source>
</evidence>
<evidence type="ECO:0000256" key="2">
    <source>
        <dbReference type="ARBA" id="ARBA00019841"/>
    </source>
</evidence>
<comment type="similarity">
    <text evidence="1">Belongs to the RecJ family.</text>
</comment>
<dbReference type="GO" id="GO:0003676">
    <property type="term" value="F:nucleic acid binding"/>
    <property type="evidence" value="ECO:0007669"/>
    <property type="project" value="InterPro"/>
</dbReference>
<dbReference type="InterPro" id="IPR004610">
    <property type="entry name" value="RecJ"/>
</dbReference>
<evidence type="ECO:0000313" key="9">
    <source>
        <dbReference type="EMBL" id="HEC74722.1"/>
    </source>
</evidence>
<reference evidence="9" key="1">
    <citation type="journal article" date="2020" name="mSystems">
        <title>Genome- and Community-Level Interaction Insights into Carbon Utilization and Element Cycling Functions of Hydrothermarchaeota in Hydrothermal Sediment.</title>
        <authorList>
            <person name="Zhou Z."/>
            <person name="Liu Y."/>
            <person name="Xu W."/>
            <person name="Pan J."/>
            <person name="Luo Z.H."/>
            <person name="Li M."/>
        </authorList>
    </citation>
    <scope>NUCLEOTIDE SEQUENCE [LARGE SCALE GENOMIC DNA]</scope>
    <source>
        <strain evidence="9">HyVt-380</strain>
    </source>
</reference>
<feature type="domain" description="DHHA1" evidence="7">
    <location>
        <begin position="360"/>
        <end position="454"/>
    </location>
</feature>
<dbReference type="GO" id="GO:0006310">
    <property type="term" value="P:DNA recombination"/>
    <property type="evidence" value="ECO:0007669"/>
    <property type="project" value="InterPro"/>
</dbReference>
<evidence type="ECO:0000256" key="4">
    <source>
        <dbReference type="ARBA" id="ARBA00022801"/>
    </source>
</evidence>
<accession>A0A7C1VR86</accession>
<organism evidence="9">
    <name type="scientific">Methylophaga aminisulfidivorans</name>
    <dbReference type="NCBI Taxonomy" id="230105"/>
    <lineage>
        <taxon>Bacteria</taxon>
        <taxon>Pseudomonadati</taxon>
        <taxon>Pseudomonadota</taxon>
        <taxon>Gammaproteobacteria</taxon>
        <taxon>Thiotrichales</taxon>
        <taxon>Piscirickettsiaceae</taxon>
        <taxon>Methylophaga</taxon>
    </lineage>
</organism>
<dbReference type="Gene3D" id="3.90.1640.30">
    <property type="match status" value="1"/>
</dbReference>
<dbReference type="PANTHER" id="PTHR30255:SF2">
    <property type="entry name" value="SINGLE-STRANDED-DNA-SPECIFIC EXONUCLEASE RECJ"/>
    <property type="match status" value="1"/>
</dbReference>
<evidence type="ECO:0000259" key="8">
    <source>
        <dbReference type="Pfam" id="PF17768"/>
    </source>
</evidence>
<evidence type="ECO:0000256" key="5">
    <source>
        <dbReference type="ARBA" id="ARBA00022839"/>
    </source>
</evidence>
<name>A0A7C1VR86_9GAMM</name>
<feature type="domain" description="RecJ OB" evidence="8">
    <location>
        <begin position="470"/>
        <end position="573"/>
    </location>
</feature>
<dbReference type="Pfam" id="PF01368">
    <property type="entry name" value="DHH"/>
    <property type="match status" value="1"/>
</dbReference>